<keyword evidence="4 9" id="KW-0460">Magnesium</keyword>
<comment type="catalytic activity">
    <reaction evidence="8 9">
        <text>sn-glycerol 1-phosphate + all-trans-heptaprenyl diphosphate = 3-heptaprenyl-sn-glycero-1-phosphate + diphosphate</text>
        <dbReference type="Rhea" id="RHEA:33495"/>
        <dbReference type="ChEBI" id="CHEBI:33019"/>
        <dbReference type="ChEBI" id="CHEBI:57685"/>
        <dbReference type="ChEBI" id="CHEBI:58206"/>
        <dbReference type="ChEBI" id="CHEBI:64781"/>
        <dbReference type="EC" id="2.5.1.n9"/>
    </reaction>
</comment>
<feature type="binding site" evidence="9">
    <location>
        <position position="207"/>
    </location>
    <ligand>
        <name>sn-glycerol 1-phosphate</name>
        <dbReference type="ChEBI" id="CHEBI:57685"/>
    </ligand>
</feature>
<keyword evidence="5 9" id="KW-0443">Lipid metabolism</keyword>
<reference evidence="10" key="2">
    <citation type="submission" date="2020-09" db="EMBL/GenBank/DDBJ databases">
        <authorList>
            <person name="Sun Q."/>
            <person name="Zhou Y."/>
        </authorList>
    </citation>
    <scope>NUCLEOTIDE SEQUENCE</scope>
    <source>
        <strain evidence="10">CGMCC 1.16134</strain>
    </source>
</reference>
<keyword evidence="11" id="KW-1185">Reference proteome</keyword>
<sequence>MSIFAHMNDKDDYKMRPVLQMMKLWRHVFKLDPDRELGNEDLAAICRSGTDAILIGGSTGVTYENTVELLDRVQQYDLPCALEVSDLEAAVPGFDLYLIPMVLNTPDPAWIVGHHRRAIERYGFLIPWDQVVTEGYIVLNDDSAVARLTGAETALSGDEAAAYAQVADRLMSLPVVYLEYSGRFGDMETVQTVRESLEHSQLFYGGGITCEAEARQAAALCDTVVVGNIIYRDVQQALLTVEAVRKTRPIEF</sequence>
<evidence type="ECO:0000256" key="2">
    <source>
        <dbReference type="ARBA" id="ARBA00022679"/>
    </source>
</evidence>
<dbReference type="NCBIfam" id="TIGR01768">
    <property type="entry name" value="GGGP-family"/>
    <property type="match status" value="1"/>
</dbReference>
<evidence type="ECO:0000313" key="11">
    <source>
        <dbReference type="Proteomes" id="UP000637643"/>
    </source>
</evidence>
<name>A0A917FTW8_9BACL</name>
<comment type="similarity">
    <text evidence="9">Belongs to the GGGP/HepGP synthase family. Group I subfamily.</text>
</comment>
<feature type="binding site" evidence="9">
    <location>
        <begin position="177"/>
        <end position="182"/>
    </location>
    <ligand>
        <name>sn-glycerol 1-phosphate</name>
        <dbReference type="ChEBI" id="CHEBI:57685"/>
    </ligand>
</feature>
<comment type="pathway">
    <text evidence="9">Membrane lipid metabolism; glycerophospholipid metabolism.</text>
</comment>
<comment type="caution">
    <text evidence="9">Lacks conserved residue(s) required for the propagation of feature annotation.</text>
</comment>
<evidence type="ECO:0000256" key="7">
    <source>
        <dbReference type="ARBA" id="ARBA00023264"/>
    </source>
</evidence>
<evidence type="ECO:0000256" key="6">
    <source>
        <dbReference type="ARBA" id="ARBA00023209"/>
    </source>
</evidence>
<dbReference type="GO" id="GO:0046474">
    <property type="term" value="P:glycerophospholipid biosynthetic process"/>
    <property type="evidence" value="ECO:0007669"/>
    <property type="project" value="UniProtKB-UniRule"/>
</dbReference>
<dbReference type="NCBIfam" id="NF003197">
    <property type="entry name" value="PRK04169.1-1"/>
    <property type="match status" value="1"/>
</dbReference>
<dbReference type="HAMAP" id="MF_00112">
    <property type="entry name" value="GGGP_HepGP_synthase"/>
    <property type="match status" value="1"/>
</dbReference>
<evidence type="ECO:0000313" key="10">
    <source>
        <dbReference type="EMBL" id="GGG00977.1"/>
    </source>
</evidence>
<keyword evidence="2 9" id="KW-0808">Transferase</keyword>
<feature type="binding site" evidence="9">
    <location>
        <position position="58"/>
    </location>
    <ligand>
        <name>Mg(2+)</name>
        <dbReference type="ChEBI" id="CHEBI:18420"/>
    </ligand>
</feature>
<dbReference type="Pfam" id="PF01884">
    <property type="entry name" value="PcrB"/>
    <property type="match status" value="1"/>
</dbReference>
<feature type="binding site" evidence="9">
    <location>
        <begin position="227"/>
        <end position="228"/>
    </location>
    <ligand>
        <name>sn-glycerol 1-phosphate</name>
        <dbReference type="ChEBI" id="CHEBI:57685"/>
    </ligand>
</feature>
<comment type="cofactor">
    <cofactor evidence="9">
        <name>Mg(2+)</name>
        <dbReference type="ChEBI" id="CHEBI:18420"/>
    </cofactor>
</comment>
<dbReference type="AlphaFoldDB" id="A0A917FTW8"/>
<dbReference type="SUPFAM" id="SSF51395">
    <property type="entry name" value="FMN-linked oxidoreductases"/>
    <property type="match status" value="1"/>
</dbReference>
<keyword evidence="7 9" id="KW-1208">Phospholipid metabolism</keyword>
<evidence type="ECO:0000256" key="3">
    <source>
        <dbReference type="ARBA" id="ARBA00022723"/>
    </source>
</evidence>
<dbReference type="Proteomes" id="UP000637643">
    <property type="component" value="Unassembled WGS sequence"/>
</dbReference>
<protein>
    <recommendedName>
        <fullName evidence="9">Heptaprenylglyceryl phosphate synthase</fullName>
        <shortName evidence="9">HepGP synthase</shortName>
        <ecNumber evidence="9">2.5.1.n9</ecNumber>
    </recommendedName>
    <alternativeName>
        <fullName evidence="9">Glycerol-1-phosphate heptaprenyltransferase</fullName>
    </alternativeName>
</protein>
<dbReference type="EMBL" id="BMKR01000031">
    <property type="protein sequence ID" value="GGG00977.1"/>
    <property type="molecule type" value="Genomic_DNA"/>
</dbReference>
<dbReference type="Gene3D" id="3.20.20.390">
    <property type="entry name" value="FMN-linked oxidoreductases"/>
    <property type="match status" value="1"/>
</dbReference>
<dbReference type="GO" id="GO:0000287">
    <property type="term" value="F:magnesium ion binding"/>
    <property type="evidence" value="ECO:0007669"/>
    <property type="project" value="UniProtKB-UniRule"/>
</dbReference>
<keyword evidence="1 9" id="KW-0444">Lipid biosynthesis</keyword>
<comment type="function">
    <text evidence="9">Prenyltransferase that catalyzes in vivo the transfer of the heptaprenyl moiety of heptaprenyl pyrophosphate (HepPP; 35 carbon atoms) to the C3 hydroxyl of sn-glycerol-1-phosphate (G1P), producing heptaprenylglyceryl phosphate (HepGP). This reaction is an ether-bond-formation step in the biosynthesis of archaea-type G1P-based membrane lipids found in Bacillales.</text>
</comment>
<proteinExistence type="inferred from homology"/>
<evidence type="ECO:0000256" key="9">
    <source>
        <dbReference type="HAMAP-Rule" id="MF_00112"/>
    </source>
</evidence>
<dbReference type="GO" id="GO:0120536">
    <property type="term" value="F:heptaprenylglyceryl phosphate synthase activity"/>
    <property type="evidence" value="ECO:0007669"/>
    <property type="project" value="UniProtKB-ARBA"/>
</dbReference>
<dbReference type="PANTHER" id="PTHR40029:SF2">
    <property type="entry name" value="HEPTAPRENYLGLYCERYL PHOSPHATE SYNTHASE"/>
    <property type="match status" value="1"/>
</dbReference>
<dbReference type="InterPro" id="IPR039074">
    <property type="entry name" value="GGGP/HepGP_synthase_I"/>
</dbReference>
<accession>A0A917FTW8</accession>
<dbReference type="EC" id="2.5.1.n9" evidence="9"/>
<comment type="caution">
    <text evidence="10">The sequence shown here is derived from an EMBL/GenBank/DDBJ whole genome shotgun (WGS) entry which is preliminary data.</text>
</comment>
<dbReference type="InterPro" id="IPR008205">
    <property type="entry name" value="GGGP_HepGP_synthase"/>
</dbReference>
<evidence type="ECO:0000256" key="5">
    <source>
        <dbReference type="ARBA" id="ARBA00023098"/>
    </source>
</evidence>
<organism evidence="10 11">
    <name type="scientific">Paenibacillus albidus</name>
    <dbReference type="NCBI Taxonomy" id="2041023"/>
    <lineage>
        <taxon>Bacteria</taxon>
        <taxon>Bacillati</taxon>
        <taxon>Bacillota</taxon>
        <taxon>Bacilli</taxon>
        <taxon>Bacillales</taxon>
        <taxon>Paenibacillaceae</taxon>
        <taxon>Paenibacillus</taxon>
    </lineage>
</organism>
<evidence type="ECO:0000256" key="1">
    <source>
        <dbReference type="ARBA" id="ARBA00022516"/>
    </source>
</evidence>
<evidence type="ECO:0000256" key="8">
    <source>
        <dbReference type="ARBA" id="ARBA00048318"/>
    </source>
</evidence>
<feature type="binding site" evidence="9">
    <location>
        <position position="30"/>
    </location>
    <ligand>
        <name>sn-glycerol 1-phosphate</name>
        <dbReference type="ChEBI" id="CHEBI:57685"/>
    </ligand>
</feature>
<keyword evidence="6 9" id="KW-0594">Phospholipid biosynthesis</keyword>
<dbReference type="InterPro" id="IPR038597">
    <property type="entry name" value="GGGP/HepGP_synthase_sf"/>
</dbReference>
<keyword evidence="3 9" id="KW-0479">Metal-binding</keyword>
<reference evidence="10" key="1">
    <citation type="journal article" date="2014" name="Int. J. Syst. Evol. Microbiol.">
        <title>Complete genome sequence of Corynebacterium casei LMG S-19264T (=DSM 44701T), isolated from a smear-ripened cheese.</title>
        <authorList>
            <consortium name="US DOE Joint Genome Institute (JGI-PGF)"/>
            <person name="Walter F."/>
            <person name="Albersmeier A."/>
            <person name="Kalinowski J."/>
            <person name="Ruckert C."/>
        </authorList>
    </citation>
    <scope>NUCLEOTIDE SEQUENCE</scope>
    <source>
        <strain evidence="10">CGMCC 1.16134</strain>
    </source>
</reference>
<dbReference type="PANTHER" id="PTHR40029">
    <property type="match status" value="1"/>
</dbReference>
<gene>
    <name evidence="9 10" type="primary">pcrB</name>
    <name evidence="10" type="ORF">GCM10010912_52280</name>
</gene>
<comment type="subunit">
    <text evidence="9">Homodimer.</text>
</comment>
<dbReference type="NCBIfam" id="NF003199">
    <property type="entry name" value="PRK04169.1-3"/>
    <property type="match status" value="1"/>
</dbReference>
<feature type="binding site" evidence="9">
    <location>
        <position position="32"/>
    </location>
    <ligand>
        <name>Mg(2+)</name>
        <dbReference type="ChEBI" id="CHEBI:18420"/>
    </ligand>
</feature>
<evidence type="ECO:0000256" key="4">
    <source>
        <dbReference type="ARBA" id="ARBA00022842"/>
    </source>
</evidence>
<dbReference type="CDD" id="cd02812">
    <property type="entry name" value="PcrB_like"/>
    <property type="match status" value="1"/>
</dbReference>